<proteinExistence type="predicted"/>
<dbReference type="EMBL" id="VVIM01000005">
    <property type="protein sequence ID" value="KAB0800102.1"/>
    <property type="molecule type" value="Genomic_DNA"/>
</dbReference>
<gene>
    <name evidence="1" type="ORF">PPYR_07982</name>
</gene>
<evidence type="ECO:0008006" key="3">
    <source>
        <dbReference type="Google" id="ProtNLM"/>
    </source>
</evidence>
<keyword evidence="2" id="KW-1185">Reference proteome</keyword>
<dbReference type="PANTHER" id="PTHR21112:SF0">
    <property type="entry name" value="CHEMOSENSORY PROTEIN A 29A-RELATED"/>
    <property type="match status" value="1"/>
</dbReference>
<protein>
    <recommendedName>
        <fullName evidence="3">MD-2-related lipid-recognition domain-containing protein</fullName>
    </recommendedName>
</protein>
<evidence type="ECO:0000313" key="2">
    <source>
        <dbReference type="Proteomes" id="UP000327044"/>
    </source>
</evidence>
<sequence length="188" mass="22466">MKSVMSNIRIVYYFVLFSTFACDFPKYFQNDYVMKYERHLVHFYNEKYIRYNLTYSKVSKTSRRFLFTVDVLQDIGSNIKVVLEALKFTSNEYRRFGFRYEEHPCSFTFNSPFGFSYKNSDTNLTTCPTKKGSYYLRDLNLDQSKFPPFVPRGRFMLNGYLYVDDILLTNMSFYIKIVPTDPLEVVIN</sequence>
<dbReference type="InterPro" id="IPR010512">
    <property type="entry name" value="DUF1091"/>
</dbReference>
<dbReference type="Proteomes" id="UP000327044">
    <property type="component" value="Unassembled WGS sequence"/>
</dbReference>
<accession>A0A5N4ARX8</accession>
<dbReference type="Pfam" id="PF06477">
    <property type="entry name" value="DUF1091"/>
    <property type="match status" value="1"/>
</dbReference>
<dbReference type="PROSITE" id="PS51257">
    <property type="entry name" value="PROKAR_LIPOPROTEIN"/>
    <property type="match status" value="1"/>
</dbReference>
<name>A0A5N4ARX8_PHOPY</name>
<reference evidence="1 2" key="1">
    <citation type="journal article" date="2018" name="Elife">
        <title>Firefly genomes illuminate parallel origins of bioluminescence in beetles.</title>
        <authorList>
            <person name="Fallon T.R."/>
            <person name="Lower S.E."/>
            <person name="Chang C.H."/>
            <person name="Bessho-Uehara M."/>
            <person name="Martin G.J."/>
            <person name="Bewick A.J."/>
            <person name="Behringer M."/>
            <person name="Debat H.J."/>
            <person name="Wong I."/>
            <person name="Day J.C."/>
            <person name="Suvorov A."/>
            <person name="Silva C.J."/>
            <person name="Stanger-Hall K.F."/>
            <person name="Hall D.W."/>
            <person name="Schmitz R.J."/>
            <person name="Nelson D.R."/>
            <person name="Lewis S.M."/>
            <person name="Shigenobu S."/>
            <person name="Bybee S.M."/>
            <person name="Larracuente A.M."/>
            <person name="Oba Y."/>
            <person name="Weng J.K."/>
        </authorList>
    </citation>
    <scope>NUCLEOTIDE SEQUENCE [LARGE SCALE GENOMIC DNA]</scope>
    <source>
        <strain evidence="1">1611_PpyrPB1</strain>
        <tissue evidence="1">Whole body</tissue>
    </source>
</reference>
<comment type="caution">
    <text evidence="1">The sequence shown here is derived from an EMBL/GenBank/DDBJ whole genome shotgun (WGS) entry which is preliminary data.</text>
</comment>
<dbReference type="AlphaFoldDB" id="A0A5N4ARX8"/>
<evidence type="ECO:0000313" key="1">
    <source>
        <dbReference type="EMBL" id="KAB0800102.1"/>
    </source>
</evidence>
<dbReference type="InParanoid" id="A0A5N4ARX8"/>
<dbReference type="PANTHER" id="PTHR21112">
    <property type="entry name" value="CHEMOSENSORY PROTEIN A 29A-RELATED"/>
    <property type="match status" value="1"/>
</dbReference>
<organism evidence="1 2">
    <name type="scientific">Photinus pyralis</name>
    <name type="common">Common eastern firefly</name>
    <name type="synonym">Lampyris pyralis</name>
    <dbReference type="NCBI Taxonomy" id="7054"/>
    <lineage>
        <taxon>Eukaryota</taxon>
        <taxon>Metazoa</taxon>
        <taxon>Ecdysozoa</taxon>
        <taxon>Arthropoda</taxon>
        <taxon>Hexapoda</taxon>
        <taxon>Insecta</taxon>
        <taxon>Pterygota</taxon>
        <taxon>Neoptera</taxon>
        <taxon>Endopterygota</taxon>
        <taxon>Coleoptera</taxon>
        <taxon>Polyphaga</taxon>
        <taxon>Elateriformia</taxon>
        <taxon>Elateroidea</taxon>
        <taxon>Lampyridae</taxon>
        <taxon>Lampyrinae</taxon>
        <taxon>Photinus</taxon>
    </lineage>
</organism>